<organism evidence="2">
    <name type="scientific">Timema poppense</name>
    <name type="common">Walking stick</name>
    <dbReference type="NCBI Taxonomy" id="170557"/>
    <lineage>
        <taxon>Eukaryota</taxon>
        <taxon>Metazoa</taxon>
        <taxon>Ecdysozoa</taxon>
        <taxon>Arthropoda</taxon>
        <taxon>Hexapoda</taxon>
        <taxon>Insecta</taxon>
        <taxon>Pterygota</taxon>
        <taxon>Neoptera</taxon>
        <taxon>Polyneoptera</taxon>
        <taxon>Phasmatodea</taxon>
        <taxon>Timematodea</taxon>
        <taxon>Timematoidea</taxon>
        <taxon>Timematidae</taxon>
        <taxon>Timema</taxon>
    </lineage>
</organism>
<evidence type="ECO:0000256" key="1">
    <source>
        <dbReference type="SAM" id="Phobius"/>
    </source>
</evidence>
<keyword evidence="1" id="KW-0472">Membrane</keyword>
<dbReference type="AlphaFoldDB" id="A0A7R9D2J3"/>
<keyword evidence="1" id="KW-1133">Transmembrane helix</keyword>
<sequence>MSETSSSTRDKSPNTDIHVSMLLVVAAAPTCVMWLCYLMYCVIKRRRVEANYLRTDYYTGSSDNITRHSISYENVDDWVTKSCLLIESKRKQSPSSEESWVLERVLRCRDPQNIWDAEQTSTSCDTSVCFYQPNNSLSLKNINRLSRVKKRRQKTRRLRSKTIHDFMKDLNSNKRKIKYSRK</sequence>
<evidence type="ECO:0000313" key="2">
    <source>
        <dbReference type="EMBL" id="CAD7406614.1"/>
    </source>
</evidence>
<feature type="transmembrane region" description="Helical" evidence="1">
    <location>
        <begin position="20"/>
        <end position="43"/>
    </location>
</feature>
<reference evidence="2" key="1">
    <citation type="submission" date="2020-11" db="EMBL/GenBank/DDBJ databases">
        <authorList>
            <person name="Tran Van P."/>
        </authorList>
    </citation>
    <scope>NUCLEOTIDE SEQUENCE</scope>
</reference>
<proteinExistence type="predicted"/>
<accession>A0A7R9D2J3</accession>
<keyword evidence="1" id="KW-0812">Transmembrane</keyword>
<protein>
    <submittedName>
        <fullName evidence="2">Uncharacterized protein</fullName>
    </submittedName>
</protein>
<dbReference type="EMBL" id="OD002940">
    <property type="protein sequence ID" value="CAD7406614.1"/>
    <property type="molecule type" value="Genomic_DNA"/>
</dbReference>
<name>A0A7R9D2J3_TIMPO</name>
<gene>
    <name evidence="2" type="ORF">TPSB3V08_LOCUS5499</name>
</gene>